<sequence>MPNQSQTSLRLSICASTEETLPKYDVCFRGTLSSNIISIPFIARLVGIAAFTASVVAGEAAAIASAPPRRIQEAPPSAVRVSEIPWITFYTPSPSTRPSHPESLPVEPSTRSVETLDLSRRADHNPHSPVDSQNQEKSVAAFCGLLSGRGGYMEVGMESQRMEFQDLNSVHHHLKVEWAAACETDVEKQSIRRPLGEISAAPNCDSLMRDNYGNCNNGGVGGKVQVDCLIYTYNGGIMPGREYNW</sequence>
<dbReference type="GeneID" id="87939097"/>
<proteinExistence type="predicted"/>
<dbReference type="AlphaFoldDB" id="A0AAX4I3K7"/>
<organism evidence="2 3">
    <name type="scientific">Colletotrichum destructivum</name>
    <dbReference type="NCBI Taxonomy" id="34406"/>
    <lineage>
        <taxon>Eukaryota</taxon>
        <taxon>Fungi</taxon>
        <taxon>Dikarya</taxon>
        <taxon>Ascomycota</taxon>
        <taxon>Pezizomycotina</taxon>
        <taxon>Sordariomycetes</taxon>
        <taxon>Hypocreomycetidae</taxon>
        <taxon>Glomerellales</taxon>
        <taxon>Glomerellaceae</taxon>
        <taxon>Colletotrichum</taxon>
        <taxon>Colletotrichum destructivum species complex</taxon>
    </lineage>
</organism>
<protein>
    <submittedName>
        <fullName evidence="2">Uncharacterized protein</fullName>
    </submittedName>
</protein>
<dbReference type="KEGG" id="cdet:87939097"/>
<accession>A0AAX4I3K7</accession>
<name>A0AAX4I3K7_9PEZI</name>
<evidence type="ECO:0000313" key="3">
    <source>
        <dbReference type="Proteomes" id="UP001322277"/>
    </source>
</evidence>
<gene>
    <name evidence="2" type="ORF">CDEST_02594</name>
</gene>
<keyword evidence="3" id="KW-1185">Reference proteome</keyword>
<dbReference type="RefSeq" id="XP_062774804.1">
    <property type="nucleotide sequence ID" value="XM_062918753.1"/>
</dbReference>
<evidence type="ECO:0000313" key="2">
    <source>
        <dbReference type="EMBL" id="WQF77580.1"/>
    </source>
</evidence>
<dbReference type="Proteomes" id="UP001322277">
    <property type="component" value="Chromosome 2"/>
</dbReference>
<dbReference type="EMBL" id="CP137306">
    <property type="protein sequence ID" value="WQF77580.1"/>
    <property type="molecule type" value="Genomic_DNA"/>
</dbReference>
<evidence type="ECO:0000256" key="1">
    <source>
        <dbReference type="SAM" id="MobiDB-lite"/>
    </source>
</evidence>
<reference evidence="3" key="1">
    <citation type="journal article" date="2023" name="bioRxiv">
        <title>Complete genome of the Medicago anthracnose fungus, Colletotrichum destructivum, reveals a mini-chromosome-like region within a core chromosome.</title>
        <authorList>
            <person name="Lapalu N."/>
            <person name="Simon A."/>
            <person name="Lu A."/>
            <person name="Plaumann P.-L."/>
            <person name="Amselem J."/>
            <person name="Pigne S."/>
            <person name="Auger A."/>
            <person name="Koch C."/>
            <person name="Dallery J.-F."/>
            <person name="O'Connell R.J."/>
        </authorList>
    </citation>
    <scope>NUCLEOTIDE SEQUENCE [LARGE SCALE GENOMIC DNA]</scope>
    <source>
        <strain evidence="3">CBS 520.97</strain>
    </source>
</reference>
<feature type="region of interest" description="Disordered" evidence="1">
    <location>
        <begin position="92"/>
        <end position="114"/>
    </location>
</feature>